<dbReference type="PANTHER" id="PTHR48100:SF59">
    <property type="entry name" value="ADENOSYLCOBALAMIN_ALPHA-RIBAZOLE PHOSPHATASE"/>
    <property type="match status" value="1"/>
</dbReference>
<dbReference type="OrthoDB" id="2185101at2"/>
<evidence type="ECO:0000313" key="2">
    <source>
        <dbReference type="Proteomes" id="UP000282311"/>
    </source>
</evidence>
<dbReference type="Pfam" id="PF00300">
    <property type="entry name" value="His_Phos_1"/>
    <property type="match status" value="1"/>
</dbReference>
<dbReference type="InterPro" id="IPR029033">
    <property type="entry name" value="His_PPase_superfam"/>
</dbReference>
<reference evidence="1 2" key="1">
    <citation type="journal article" date="2007" name="Int. J. Syst. Evol. Microbiol.">
        <title>Paenibacillus ginsengarvi sp. nov., isolated from soil from ginseng cultivation.</title>
        <authorList>
            <person name="Yoon M.H."/>
            <person name="Ten L.N."/>
            <person name="Im W.T."/>
        </authorList>
    </citation>
    <scope>NUCLEOTIDE SEQUENCE [LARGE SCALE GENOMIC DNA]</scope>
    <source>
        <strain evidence="1 2">KCTC 13059</strain>
    </source>
</reference>
<dbReference type="AlphaFoldDB" id="A0A3B0C1X1"/>
<protein>
    <submittedName>
        <fullName evidence="1">Histidine phosphatase family protein</fullName>
    </submittedName>
</protein>
<dbReference type="InterPro" id="IPR050275">
    <property type="entry name" value="PGM_Phosphatase"/>
</dbReference>
<keyword evidence="2" id="KW-1185">Reference proteome</keyword>
<gene>
    <name evidence="1" type="ORF">D7M11_20870</name>
</gene>
<organism evidence="1 2">
    <name type="scientific">Paenibacillus ginsengarvi</name>
    <dbReference type="NCBI Taxonomy" id="400777"/>
    <lineage>
        <taxon>Bacteria</taxon>
        <taxon>Bacillati</taxon>
        <taxon>Bacillota</taxon>
        <taxon>Bacilli</taxon>
        <taxon>Bacillales</taxon>
        <taxon>Paenibacillaceae</taxon>
        <taxon>Paenibacillus</taxon>
    </lineage>
</organism>
<dbReference type="GO" id="GO:0005737">
    <property type="term" value="C:cytoplasm"/>
    <property type="evidence" value="ECO:0007669"/>
    <property type="project" value="TreeGrafter"/>
</dbReference>
<dbReference type="SMART" id="SM00855">
    <property type="entry name" value="PGAM"/>
    <property type="match status" value="1"/>
</dbReference>
<dbReference type="Proteomes" id="UP000282311">
    <property type="component" value="Unassembled WGS sequence"/>
</dbReference>
<dbReference type="GO" id="GO:0016791">
    <property type="term" value="F:phosphatase activity"/>
    <property type="evidence" value="ECO:0007669"/>
    <property type="project" value="TreeGrafter"/>
</dbReference>
<evidence type="ECO:0000313" key="1">
    <source>
        <dbReference type="EMBL" id="RKN79140.1"/>
    </source>
</evidence>
<accession>A0A3B0C1X1</accession>
<comment type="caution">
    <text evidence="1">The sequence shown here is derived from an EMBL/GenBank/DDBJ whole genome shotgun (WGS) entry which is preliminary data.</text>
</comment>
<dbReference type="RefSeq" id="WP_120749195.1">
    <property type="nucleotide sequence ID" value="NZ_RBAH01000016.1"/>
</dbReference>
<dbReference type="InterPro" id="IPR013078">
    <property type="entry name" value="His_Pase_superF_clade-1"/>
</dbReference>
<sequence length="197" mass="22251">MTHSGLTVVYFVRHADSVYVEGAERERGLTDQGKRDALTVCDLLFGEPIDAFHSSPYQRAVDTIQPLADAKGMDITTWEDLRERLASGSDLGKRFKEAKKKLFEEPDFAYPGGESSKEAALRAARVLGELLLRHRGQSIVIGTHGDIMTLMLNHFDPRFDYAFWTGTTMPDLYRLEFDPADKLTLVTRLWDGGKRQL</sequence>
<dbReference type="CDD" id="cd07067">
    <property type="entry name" value="HP_PGM_like"/>
    <property type="match status" value="1"/>
</dbReference>
<dbReference type="EMBL" id="RBAH01000016">
    <property type="protein sequence ID" value="RKN79140.1"/>
    <property type="molecule type" value="Genomic_DNA"/>
</dbReference>
<dbReference type="SUPFAM" id="SSF53254">
    <property type="entry name" value="Phosphoglycerate mutase-like"/>
    <property type="match status" value="1"/>
</dbReference>
<dbReference type="PANTHER" id="PTHR48100">
    <property type="entry name" value="BROAD-SPECIFICITY PHOSPHATASE YOR283W-RELATED"/>
    <property type="match status" value="1"/>
</dbReference>
<dbReference type="Gene3D" id="3.40.50.1240">
    <property type="entry name" value="Phosphoglycerate mutase-like"/>
    <property type="match status" value="1"/>
</dbReference>
<proteinExistence type="predicted"/>
<name>A0A3B0C1X1_9BACL</name>